<evidence type="ECO:0000256" key="12">
    <source>
        <dbReference type="SAM" id="Coils"/>
    </source>
</evidence>
<evidence type="ECO:0000259" key="14">
    <source>
        <dbReference type="PROSITE" id="PS51126"/>
    </source>
</evidence>
<keyword evidence="18" id="KW-1185">Reference proteome</keyword>
<evidence type="ECO:0000256" key="11">
    <source>
        <dbReference type="PROSITE-ProRule" id="PRU00782"/>
    </source>
</evidence>
<evidence type="ECO:0000256" key="1">
    <source>
        <dbReference type="ARBA" id="ARBA00008314"/>
    </source>
</evidence>
<evidence type="ECO:0000256" key="5">
    <source>
        <dbReference type="ARBA" id="ARBA00022840"/>
    </source>
</evidence>
<keyword evidence="13" id="KW-0472">Membrane</keyword>
<name>A0A665W2F1_ECHNA</name>
<feature type="transmembrane region" description="Helical" evidence="13">
    <location>
        <begin position="1127"/>
        <end position="1147"/>
    </location>
</feature>
<dbReference type="FunFam" id="3.30.70.1590:FF:000003">
    <property type="entry name" value="Myosin-Va isoform 1"/>
    <property type="match status" value="1"/>
</dbReference>
<evidence type="ECO:0000256" key="8">
    <source>
        <dbReference type="ARBA" id="ARBA00023123"/>
    </source>
</evidence>
<dbReference type="InterPro" id="IPR036103">
    <property type="entry name" value="MYSc_Myo5"/>
</dbReference>
<feature type="binding site" evidence="11">
    <location>
        <begin position="163"/>
        <end position="170"/>
    </location>
    <ligand>
        <name>ATP</name>
        <dbReference type="ChEBI" id="CHEBI:30616"/>
    </ligand>
</feature>
<dbReference type="Gene3D" id="1.20.5.190">
    <property type="match status" value="3"/>
</dbReference>
<evidence type="ECO:0000259" key="15">
    <source>
        <dbReference type="PROSITE" id="PS51456"/>
    </source>
</evidence>
<evidence type="ECO:0000256" key="6">
    <source>
        <dbReference type="ARBA" id="ARBA00022860"/>
    </source>
</evidence>
<sequence>MAASELYSKFARVWLPDAAEVWKSAELIKDYTPGDLTLSVQLEDGTEVEYKLDPKTKKLPPLRNPNILVGENDLTSLSYLHEPAVLHNLKVRFIDSKLIYTYCGIVLVAINPYESLPIYEADIINAYSGQNMGDMDPHIFAVAEEAYKQMARDERNQSIIVSGESGAGKTVSAKYAMRYFATVSCASTETNVEERVLASSPIMEALGNAKTTRNDNSSRFGKYIEIGFDKQYGIIGANMRTYLLEKSRVVFQAHRERNYHIFYQLCASSHLPEFKPFKLGCADDFHCTNQGQSRVVEGVDDAKEMSNTRRAFSLLGICENDQMEIYQVLAALLHLSNVEVKDQSADRSSITADNAHLMMFCELMGVQCDEMAHWLCHRKLQTTTETYVKSVSKINAVNGRDALAKHIYAKLFSWIVASINNALKSAAKQHSFIGVLDIYGFETFDVNSFEQFCINYANEKLQQQFNLHVFKLEQEEYMKEEIPWTLIDFYDNQPCINLIEAKLGVLDLLDEECKMPKGSDDTWAQKLYNTLLKQNAHFDKPRLSNRAFIIHHFADKVEYQCEGFLEKNKDTVNEEQINVLKKSKFDFLLKLFEGDEKATSSTGKVASISGRLGQGQRDNKKTVGLQFRQSLHLLMGTLNATTPHYVRCIKPNDHKAPFTLDPVRAVQQLRACGVLETIRISAAGFPSRWTYQEFFNRYRVLMKQKDILSDRKQTCKNILEKLIEDQDKYQFGKNKIFFRAGQVAYLEKLRSDKLRLACVRIQKTIRCWLARKKYLNMKKSAIIIQRHVRGHQARCYVKFLRRTRAAVVIQRNVRMWANRRRYQQQRSAAITIQCFLRAYMAREQYYKLMYEQKALVIQKWVKGWLARLHYRRTITAIVLLQSCVRRMRAKKELKKLKVEARSVEHFKKLNIGMENKIMQLQHKINEQVSIGKLCKYTKMNKNKHMIFLLLNQVIEELNAKNNLLSSKKDEMNTLILDQIKTDSEYTKQMEKNLSEERSRYQNLLSEHLHLEERHKDLKEQMDLSIVRIFILTLFNFQIVCFSNVLFQRQELETENKKLKQDLNELRKSLTIENSESLPPAPGSLPYNILLEQLSSSNDELEMRKEEVLLLRSHMVRQEALKHKVRKYIFLNSHIIIFIIYGELWLAYEGLKETNRLLELQMQEQERIHDERGRKLLEEVTKLKNEKVQQQKLLAQSLDLPEDARIEAFLKLEITRLTSENLELMEHQEKQDRTIRKLKKQLKFYMKKVDDFEGNHMFLTVLQITRKEREYQGMLEYKEGDESRLLKNLVVDLKPRGVAVNFIPGLPAYILFMCLRYADNVNDEHRVSTLLNSTISSIKGVIKKRGNDFEVGSFWLANTCRLRHCMKQYSGDEVFTTHNTAKQNEHCLTNFELSEYQQVFGDLAIQIYRQLIKCMEELLQPLIVASMLERETIQGVLGSKPTGLRKRSTSFPEEDAVTVEVLLQRLSLFHTTMTQHGMDSDLIKQVVKQLFYIICAVTLNHLLLRKDMCSWSKGLQIRYNVWQLEEWLTERELADCGAKETLEPLVQAAQLLQINKKTDADARAICNMCTALTTAQIVKVLTLYTPVIEFEERVSTTFITTIKDLLKDRVESSTLMMDAKKIFSVMLPFTHSSVALETIQIPASLNLSFLTRV</sequence>
<evidence type="ECO:0000256" key="2">
    <source>
        <dbReference type="ARBA" id="ARBA00022553"/>
    </source>
</evidence>
<evidence type="ECO:0000256" key="10">
    <source>
        <dbReference type="ARBA" id="ARBA00023203"/>
    </source>
</evidence>
<evidence type="ECO:0000256" key="7">
    <source>
        <dbReference type="ARBA" id="ARBA00023054"/>
    </source>
</evidence>
<evidence type="ECO:0000256" key="9">
    <source>
        <dbReference type="ARBA" id="ARBA00023175"/>
    </source>
</evidence>
<keyword evidence="2" id="KW-0597">Phosphoprotein</keyword>
<dbReference type="GO" id="GO:0007015">
    <property type="term" value="P:actin filament organization"/>
    <property type="evidence" value="ECO:0007669"/>
    <property type="project" value="TreeGrafter"/>
</dbReference>
<feature type="coiled-coil region" evidence="12">
    <location>
        <begin position="950"/>
        <end position="1110"/>
    </location>
</feature>
<dbReference type="GO" id="GO:0016459">
    <property type="term" value="C:myosin complex"/>
    <property type="evidence" value="ECO:0007669"/>
    <property type="project" value="UniProtKB-KW"/>
</dbReference>
<feature type="domain" description="Myosin N-terminal SH3-like" evidence="16">
    <location>
        <begin position="8"/>
        <end position="60"/>
    </location>
</feature>
<dbReference type="GO" id="GO:0005524">
    <property type="term" value="F:ATP binding"/>
    <property type="evidence" value="ECO:0007669"/>
    <property type="project" value="UniProtKB-UniRule"/>
</dbReference>
<dbReference type="SUPFAM" id="SSF52540">
    <property type="entry name" value="P-loop containing nucleoside triphosphate hydrolases"/>
    <property type="match status" value="3"/>
</dbReference>
<dbReference type="Pfam" id="PF00063">
    <property type="entry name" value="Myosin_head"/>
    <property type="match status" value="1"/>
</dbReference>
<proteinExistence type="inferred from homology"/>
<dbReference type="PROSITE" id="PS50096">
    <property type="entry name" value="IQ"/>
    <property type="match status" value="5"/>
</dbReference>
<keyword evidence="6" id="KW-0112">Calmodulin-binding</keyword>
<dbReference type="InterPro" id="IPR058662">
    <property type="entry name" value="Myo5a/b_dom"/>
</dbReference>
<dbReference type="InterPro" id="IPR036961">
    <property type="entry name" value="Kinesin_motor_dom_sf"/>
</dbReference>
<feature type="transmembrane region" description="Helical" evidence="13">
    <location>
        <begin position="1025"/>
        <end position="1046"/>
    </location>
</feature>
<keyword evidence="8 11" id="KW-0518">Myosin</keyword>
<keyword evidence="9 11" id="KW-0505">Motor protein</keyword>
<gene>
    <name evidence="17" type="primary">LOC115056060</name>
</gene>
<evidence type="ECO:0000256" key="4">
    <source>
        <dbReference type="ARBA" id="ARBA00022741"/>
    </source>
</evidence>
<reference evidence="17" key="3">
    <citation type="submission" date="2025-09" db="UniProtKB">
        <authorList>
            <consortium name="Ensembl"/>
        </authorList>
    </citation>
    <scope>IDENTIFICATION</scope>
</reference>
<dbReference type="GO" id="GO:0005737">
    <property type="term" value="C:cytoplasm"/>
    <property type="evidence" value="ECO:0007669"/>
    <property type="project" value="TreeGrafter"/>
</dbReference>
<dbReference type="GO" id="GO:0005516">
    <property type="term" value="F:calmodulin binding"/>
    <property type="evidence" value="ECO:0007669"/>
    <property type="project" value="UniProtKB-KW"/>
</dbReference>
<keyword evidence="7 12" id="KW-0175">Coiled coil</keyword>
<evidence type="ECO:0000313" key="18">
    <source>
        <dbReference type="Proteomes" id="UP000472264"/>
    </source>
</evidence>
<dbReference type="CDD" id="cd01380">
    <property type="entry name" value="MYSc_Myo5"/>
    <property type="match status" value="1"/>
</dbReference>
<keyword evidence="3" id="KW-0677">Repeat</keyword>
<dbReference type="GO" id="GO:0016020">
    <property type="term" value="C:membrane"/>
    <property type="evidence" value="ECO:0007669"/>
    <property type="project" value="TreeGrafter"/>
</dbReference>
<accession>A0A665W2F1</accession>
<dbReference type="GO" id="GO:0051015">
    <property type="term" value="F:actin filament binding"/>
    <property type="evidence" value="ECO:0007669"/>
    <property type="project" value="TreeGrafter"/>
</dbReference>
<dbReference type="InterPro" id="IPR001609">
    <property type="entry name" value="Myosin_head_motor_dom-like"/>
</dbReference>
<evidence type="ECO:0000256" key="3">
    <source>
        <dbReference type="ARBA" id="ARBA00022737"/>
    </source>
</evidence>
<keyword evidence="13" id="KW-0812">Transmembrane</keyword>
<reference evidence="17" key="1">
    <citation type="submission" date="2021-04" db="EMBL/GenBank/DDBJ databases">
        <authorList>
            <consortium name="Wellcome Sanger Institute Data Sharing"/>
        </authorList>
    </citation>
    <scope>NUCLEOTIDE SEQUENCE [LARGE SCALE GENOMIC DNA]</scope>
</reference>
<dbReference type="InterPro" id="IPR004009">
    <property type="entry name" value="SH3_Myosin"/>
</dbReference>
<evidence type="ECO:0000256" key="13">
    <source>
        <dbReference type="SAM" id="Phobius"/>
    </source>
</evidence>
<dbReference type="Ensembl" id="ENSENLT00000039053.1">
    <property type="protein sequence ID" value="ENSENLP00000038036.1"/>
    <property type="gene ID" value="ENSENLG00000015971.1"/>
</dbReference>
<dbReference type="Gene3D" id="1.20.58.530">
    <property type="match status" value="1"/>
</dbReference>
<dbReference type="Pfam" id="PF01843">
    <property type="entry name" value="DIL"/>
    <property type="match status" value="1"/>
</dbReference>
<dbReference type="PANTHER" id="PTHR13140:SF273">
    <property type="entry name" value="UNCONVENTIONAL MYOSIN-VA"/>
    <property type="match status" value="1"/>
</dbReference>
<dbReference type="PROSITE" id="PS51456">
    <property type="entry name" value="MYOSIN_MOTOR"/>
    <property type="match status" value="1"/>
</dbReference>
<dbReference type="Gene3D" id="1.10.10.820">
    <property type="match status" value="1"/>
</dbReference>
<organism evidence="17 18">
    <name type="scientific">Echeneis naucrates</name>
    <name type="common">Live sharksucker</name>
    <dbReference type="NCBI Taxonomy" id="173247"/>
    <lineage>
        <taxon>Eukaryota</taxon>
        <taxon>Metazoa</taxon>
        <taxon>Chordata</taxon>
        <taxon>Craniata</taxon>
        <taxon>Vertebrata</taxon>
        <taxon>Euteleostomi</taxon>
        <taxon>Actinopterygii</taxon>
        <taxon>Neopterygii</taxon>
        <taxon>Teleostei</taxon>
        <taxon>Neoteleostei</taxon>
        <taxon>Acanthomorphata</taxon>
        <taxon>Carangaria</taxon>
        <taxon>Carangiformes</taxon>
        <taxon>Echeneidae</taxon>
        <taxon>Echeneis</taxon>
    </lineage>
</organism>
<dbReference type="GO" id="GO:0000146">
    <property type="term" value="F:microfilament motor activity"/>
    <property type="evidence" value="ECO:0007669"/>
    <property type="project" value="TreeGrafter"/>
</dbReference>
<dbReference type="FunFam" id="1.10.10.820:FF:000001">
    <property type="entry name" value="Myosin heavy chain"/>
    <property type="match status" value="1"/>
</dbReference>
<keyword evidence="13" id="KW-1133">Transmembrane helix</keyword>
<feature type="domain" description="Dilute" evidence="14">
    <location>
        <begin position="1331"/>
        <end position="1607"/>
    </location>
</feature>
<evidence type="ECO:0000259" key="16">
    <source>
        <dbReference type="PROSITE" id="PS51844"/>
    </source>
</evidence>
<dbReference type="Gene3D" id="3.40.850.10">
    <property type="entry name" value="Kinesin motor domain"/>
    <property type="match status" value="1"/>
</dbReference>
<dbReference type="Gene3D" id="1.20.120.720">
    <property type="entry name" value="Myosin VI head, motor domain, U50 subdomain"/>
    <property type="match status" value="1"/>
</dbReference>
<dbReference type="PANTHER" id="PTHR13140">
    <property type="entry name" value="MYOSIN"/>
    <property type="match status" value="1"/>
</dbReference>
<dbReference type="InterPro" id="IPR027417">
    <property type="entry name" value="P-loop_NTPase"/>
</dbReference>
<dbReference type="PROSITE" id="PS51126">
    <property type="entry name" value="DILUTE"/>
    <property type="match status" value="1"/>
</dbReference>
<feature type="domain" description="Myosin motor" evidence="15">
    <location>
        <begin position="69"/>
        <end position="751"/>
    </location>
</feature>
<keyword evidence="10 11" id="KW-0009">Actin-binding</keyword>
<comment type="similarity">
    <text evidence="1 11">Belongs to the TRAFAC class myosin-kinesin ATPase superfamily. Myosin family.</text>
</comment>
<protein>
    <submittedName>
        <fullName evidence="17">Myosin VAb</fullName>
    </submittedName>
</protein>
<reference evidence="17" key="2">
    <citation type="submission" date="2025-08" db="UniProtKB">
        <authorList>
            <consortium name="Ensembl"/>
        </authorList>
    </citation>
    <scope>IDENTIFICATION</scope>
</reference>
<dbReference type="PROSITE" id="PS51844">
    <property type="entry name" value="SH3_LIKE"/>
    <property type="match status" value="1"/>
</dbReference>
<dbReference type="CDD" id="cd15470">
    <property type="entry name" value="Myo5_CBD"/>
    <property type="match status" value="1"/>
</dbReference>
<keyword evidence="5 11" id="KW-0067">ATP-binding</keyword>
<dbReference type="InterPro" id="IPR000048">
    <property type="entry name" value="IQ_motif_EF-hand-BS"/>
</dbReference>
<keyword evidence="4 11" id="KW-0547">Nucleotide-binding</keyword>
<dbReference type="SMART" id="SM00242">
    <property type="entry name" value="MYSc"/>
    <property type="match status" value="1"/>
</dbReference>
<dbReference type="FunFam" id="1.20.5.190:FF:000001">
    <property type="entry name" value="unconventional myosin-Va"/>
    <property type="match status" value="2"/>
</dbReference>
<dbReference type="SMART" id="SM00015">
    <property type="entry name" value="IQ"/>
    <property type="match status" value="6"/>
</dbReference>
<dbReference type="Pfam" id="PF00612">
    <property type="entry name" value="IQ"/>
    <property type="match status" value="5"/>
</dbReference>
<dbReference type="SMART" id="SM01132">
    <property type="entry name" value="DIL"/>
    <property type="match status" value="1"/>
</dbReference>
<dbReference type="Proteomes" id="UP000472264">
    <property type="component" value="Chromosome 16"/>
</dbReference>
<dbReference type="Pfam" id="PF25966">
    <property type="entry name" value="Myo5a"/>
    <property type="match status" value="1"/>
</dbReference>
<feature type="coiled-coil region" evidence="12">
    <location>
        <begin position="1227"/>
        <end position="1254"/>
    </location>
</feature>
<dbReference type="FunFam" id="1.20.58.530:FF:000002">
    <property type="entry name" value="Class V myosin"/>
    <property type="match status" value="1"/>
</dbReference>
<dbReference type="InterPro" id="IPR002710">
    <property type="entry name" value="Dilute_dom"/>
</dbReference>
<evidence type="ECO:0000313" key="17">
    <source>
        <dbReference type="Ensembl" id="ENSENLP00000038036.1"/>
    </source>
</evidence>
<dbReference type="Gene3D" id="3.30.70.1590">
    <property type="match status" value="1"/>
</dbReference>
<dbReference type="PRINTS" id="PR00193">
    <property type="entry name" value="MYOSINHEAVY"/>
</dbReference>
<feature type="region of interest" description="Actin-binding" evidence="11">
    <location>
        <begin position="631"/>
        <end position="653"/>
    </location>
</feature>